<keyword evidence="3" id="KW-0255">Endonuclease</keyword>
<sequence>MMRWLTIILLALTTISAGAQTEFSVVELNTENLFDTVHDANKDDYEFLPSSSHRWTSYRYWEKLNKIGQEIIACGSDSGGWSLPDVVALCEVENDTVLRDLTKRSVLRKARYDYVMTSSPDIRGIDVALLFSPFSFGFISSNSFRVRPLKDMRPTRDILYVSGRIITGDTLHFFVVHAPSRSGGELQTRAYRMAVAERLCEAVDSVRRLSPEAHIIVLGDFNDYSTSRAVEFICSHGLVNVSAGAVGTHGAKGTYRYHGEWGSLDQIIVSSSLAPHVVGCRIVDEPFLLEEDKKYGGVKPHRFFLGPRYLGGFSDHLPLKMRLSL</sequence>
<keyword evidence="4" id="KW-1185">Reference proteome</keyword>
<keyword evidence="3" id="KW-0540">Nuclease</keyword>
<evidence type="ECO:0000313" key="3">
    <source>
        <dbReference type="EMBL" id="GJG59524.1"/>
    </source>
</evidence>
<dbReference type="Gene3D" id="3.60.10.10">
    <property type="entry name" value="Endonuclease/exonuclease/phosphatase"/>
    <property type="match status" value="1"/>
</dbReference>
<protein>
    <submittedName>
        <fullName evidence="3">Endonuclease</fullName>
    </submittedName>
</protein>
<dbReference type="EMBL" id="BPUB01000002">
    <property type="protein sequence ID" value="GJG59524.1"/>
    <property type="molecule type" value="Genomic_DNA"/>
</dbReference>
<dbReference type="Proteomes" id="UP000825483">
    <property type="component" value="Unassembled WGS sequence"/>
</dbReference>
<organism evidence="3 4">
    <name type="scientific">Prevotella lacticifex</name>
    <dbReference type="NCBI Taxonomy" id="2854755"/>
    <lineage>
        <taxon>Bacteria</taxon>
        <taxon>Pseudomonadati</taxon>
        <taxon>Bacteroidota</taxon>
        <taxon>Bacteroidia</taxon>
        <taxon>Bacteroidales</taxon>
        <taxon>Prevotellaceae</taxon>
        <taxon>Prevotella</taxon>
    </lineage>
</organism>
<comment type="caution">
    <text evidence="3">The sequence shown here is derived from an EMBL/GenBank/DDBJ whole genome shotgun (WGS) entry which is preliminary data.</text>
</comment>
<evidence type="ECO:0000259" key="2">
    <source>
        <dbReference type="Pfam" id="PF19580"/>
    </source>
</evidence>
<dbReference type="Pfam" id="PF19580">
    <property type="entry name" value="Exo_endo_phos_3"/>
    <property type="match status" value="1"/>
</dbReference>
<evidence type="ECO:0000256" key="1">
    <source>
        <dbReference type="SAM" id="SignalP"/>
    </source>
</evidence>
<keyword evidence="1" id="KW-0732">Signal</keyword>
<dbReference type="PANTHER" id="PTHR42834">
    <property type="entry name" value="ENDONUCLEASE/EXONUCLEASE/PHOSPHATASE FAMILY PROTEIN (AFU_ORTHOLOGUE AFUA_3G09210)"/>
    <property type="match status" value="1"/>
</dbReference>
<feature type="domain" description="Endonuclease/exonuclease/phosphatase" evidence="2">
    <location>
        <begin position="25"/>
        <end position="322"/>
    </location>
</feature>
<gene>
    <name evidence="3" type="ORF">PRLR5076_23750</name>
</gene>
<name>A0A9R1CY72_9BACT</name>
<proteinExistence type="predicted"/>
<feature type="chain" id="PRO_5040177390" evidence="1">
    <location>
        <begin position="20"/>
        <end position="325"/>
    </location>
</feature>
<dbReference type="InterPro" id="IPR036691">
    <property type="entry name" value="Endo/exonu/phosph_ase_sf"/>
</dbReference>
<reference evidence="3" key="1">
    <citation type="journal article" date="2022" name="Int. J. Syst. Evol. Microbiol.">
        <title>Prevotella lacticifex sp. nov., isolated from the rumen of cows.</title>
        <authorList>
            <person name="Shinkai T."/>
            <person name="Ikeyama N."/>
            <person name="Kumagai M."/>
            <person name="Ohmori H."/>
            <person name="Sakamoto M."/>
            <person name="Ohkuma M."/>
            <person name="Mitsumori M."/>
        </authorList>
    </citation>
    <scope>NUCLEOTIDE SEQUENCE</scope>
    <source>
        <strain evidence="3">R5076</strain>
    </source>
</reference>
<dbReference type="AlphaFoldDB" id="A0A9R1CY72"/>
<feature type="signal peptide" evidence="1">
    <location>
        <begin position="1"/>
        <end position="19"/>
    </location>
</feature>
<dbReference type="InterPro" id="IPR005135">
    <property type="entry name" value="Endo/exonuclease/phosphatase"/>
</dbReference>
<keyword evidence="3" id="KW-0378">Hydrolase</keyword>
<evidence type="ECO:0000313" key="4">
    <source>
        <dbReference type="Proteomes" id="UP000825483"/>
    </source>
</evidence>
<accession>A0A9R1CY72</accession>
<dbReference type="GO" id="GO:0004519">
    <property type="term" value="F:endonuclease activity"/>
    <property type="evidence" value="ECO:0007669"/>
    <property type="project" value="UniProtKB-KW"/>
</dbReference>
<dbReference type="SUPFAM" id="SSF56219">
    <property type="entry name" value="DNase I-like"/>
    <property type="match status" value="1"/>
</dbReference>
<dbReference type="PANTHER" id="PTHR42834:SF1">
    <property type="entry name" value="ENDONUCLEASE_EXONUCLEASE_PHOSPHATASE FAMILY PROTEIN (AFU_ORTHOLOGUE AFUA_3G09210)"/>
    <property type="match status" value="1"/>
</dbReference>